<organism evidence="2 3">
    <name type="scientific">Aspergillus brasiliensis (strain CBS 101740 / IMI 381727 / IBT 21946)</name>
    <dbReference type="NCBI Taxonomy" id="767769"/>
    <lineage>
        <taxon>Eukaryota</taxon>
        <taxon>Fungi</taxon>
        <taxon>Dikarya</taxon>
        <taxon>Ascomycota</taxon>
        <taxon>Pezizomycotina</taxon>
        <taxon>Eurotiomycetes</taxon>
        <taxon>Eurotiomycetidae</taxon>
        <taxon>Eurotiales</taxon>
        <taxon>Aspergillaceae</taxon>
        <taxon>Aspergillus</taxon>
        <taxon>Aspergillus subgen. Circumdati</taxon>
    </lineage>
</organism>
<dbReference type="GeneID" id="93576898"/>
<keyword evidence="3" id="KW-1185">Reference proteome</keyword>
<proteinExistence type="predicted"/>
<evidence type="ECO:0000313" key="2">
    <source>
        <dbReference type="EMBL" id="OJJ76371.1"/>
    </source>
</evidence>
<dbReference type="RefSeq" id="XP_067483618.1">
    <property type="nucleotide sequence ID" value="XM_067624410.1"/>
</dbReference>
<dbReference type="VEuPathDB" id="FungiDB:ASPBRDRAFT_406900"/>
<protein>
    <submittedName>
        <fullName evidence="2">Uncharacterized protein</fullName>
    </submittedName>
</protein>
<accession>A0A1L9UXL4</accession>
<name>A0A1L9UXL4_ASPBC</name>
<evidence type="ECO:0000313" key="3">
    <source>
        <dbReference type="Proteomes" id="UP000184499"/>
    </source>
</evidence>
<reference evidence="3" key="1">
    <citation type="journal article" date="2017" name="Genome Biol.">
        <title>Comparative genomics reveals high biological diversity and specific adaptations in the industrially and medically important fungal genus Aspergillus.</title>
        <authorList>
            <person name="de Vries R.P."/>
            <person name="Riley R."/>
            <person name="Wiebenga A."/>
            <person name="Aguilar-Osorio G."/>
            <person name="Amillis S."/>
            <person name="Uchima C.A."/>
            <person name="Anderluh G."/>
            <person name="Asadollahi M."/>
            <person name="Askin M."/>
            <person name="Barry K."/>
            <person name="Battaglia E."/>
            <person name="Bayram O."/>
            <person name="Benocci T."/>
            <person name="Braus-Stromeyer S.A."/>
            <person name="Caldana C."/>
            <person name="Canovas D."/>
            <person name="Cerqueira G.C."/>
            <person name="Chen F."/>
            <person name="Chen W."/>
            <person name="Choi C."/>
            <person name="Clum A."/>
            <person name="Dos Santos R.A."/>
            <person name="Damasio A.R."/>
            <person name="Diallinas G."/>
            <person name="Emri T."/>
            <person name="Fekete E."/>
            <person name="Flipphi M."/>
            <person name="Freyberg S."/>
            <person name="Gallo A."/>
            <person name="Gournas C."/>
            <person name="Habgood R."/>
            <person name="Hainaut M."/>
            <person name="Harispe M.L."/>
            <person name="Henrissat B."/>
            <person name="Hilden K.S."/>
            <person name="Hope R."/>
            <person name="Hossain A."/>
            <person name="Karabika E."/>
            <person name="Karaffa L."/>
            <person name="Karanyi Z."/>
            <person name="Krasevec N."/>
            <person name="Kuo A."/>
            <person name="Kusch H."/>
            <person name="LaButti K."/>
            <person name="Lagendijk E.L."/>
            <person name="Lapidus A."/>
            <person name="Levasseur A."/>
            <person name="Lindquist E."/>
            <person name="Lipzen A."/>
            <person name="Logrieco A.F."/>
            <person name="MacCabe A."/>
            <person name="Maekelae M.R."/>
            <person name="Malavazi I."/>
            <person name="Melin P."/>
            <person name="Meyer V."/>
            <person name="Mielnichuk N."/>
            <person name="Miskei M."/>
            <person name="Molnar A.P."/>
            <person name="Mule G."/>
            <person name="Ngan C.Y."/>
            <person name="Orejas M."/>
            <person name="Orosz E."/>
            <person name="Ouedraogo J.P."/>
            <person name="Overkamp K.M."/>
            <person name="Park H.-S."/>
            <person name="Perrone G."/>
            <person name="Piumi F."/>
            <person name="Punt P.J."/>
            <person name="Ram A.F."/>
            <person name="Ramon A."/>
            <person name="Rauscher S."/>
            <person name="Record E."/>
            <person name="Riano-Pachon D.M."/>
            <person name="Robert V."/>
            <person name="Roehrig J."/>
            <person name="Ruller R."/>
            <person name="Salamov A."/>
            <person name="Salih N.S."/>
            <person name="Samson R.A."/>
            <person name="Sandor E."/>
            <person name="Sanguinetti M."/>
            <person name="Schuetze T."/>
            <person name="Sepcic K."/>
            <person name="Shelest E."/>
            <person name="Sherlock G."/>
            <person name="Sophianopoulou V."/>
            <person name="Squina F.M."/>
            <person name="Sun H."/>
            <person name="Susca A."/>
            <person name="Todd R.B."/>
            <person name="Tsang A."/>
            <person name="Unkles S.E."/>
            <person name="van de Wiele N."/>
            <person name="van Rossen-Uffink D."/>
            <person name="Oliveira J.V."/>
            <person name="Vesth T.C."/>
            <person name="Visser J."/>
            <person name="Yu J.-H."/>
            <person name="Zhou M."/>
            <person name="Andersen M.R."/>
            <person name="Archer D.B."/>
            <person name="Baker S.E."/>
            <person name="Benoit I."/>
            <person name="Brakhage A.A."/>
            <person name="Braus G.H."/>
            <person name="Fischer R."/>
            <person name="Frisvad J.C."/>
            <person name="Goldman G.H."/>
            <person name="Houbraken J."/>
            <person name="Oakley B."/>
            <person name="Pocsi I."/>
            <person name="Scazzocchio C."/>
            <person name="Seiboth B."/>
            <person name="vanKuyk P.A."/>
            <person name="Wortman J."/>
            <person name="Dyer P.S."/>
            <person name="Grigoriev I.V."/>
        </authorList>
    </citation>
    <scope>NUCLEOTIDE SEQUENCE [LARGE SCALE GENOMIC DNA]</scope>
    <source>
        <strain evidence="3">CBS 101740 / IMI 381727 / IBT 21946</strain>
    </source>
</reference>
<gene>
    <name evidence="2" type="ORF">ASPBRDRAFT_406900</name>
</gene>
<dbReference type="AlphaFoldDB" id="A0A1L9UXL4"/>
<evidence type="ECO:0000256" key="1">
    <source>
        <dbReference type="SAM" id="MobiDB-lite"/>
    </source>
</evidence>
<feature type="region of interest" description="Disordered" evidence="1">
    <location>
        <begin position="37"/>
        <end position="65"/>
    </location>
</feature>
<dbReference type="Proteomes" id="UP000184499">
    <property type="component" value="Unassembled WGS sequence"/>
</dbReference>
<sequence length="81" mass="8825">MASRRMVWNRDRQAASEGCRRMDSWCKSSGLVGLGRGTGSDPGKFAAESTHTPPALPSTENDPFESFPRSILYDAATFSGR</sequence>
<dbReference type="EMBL" id="KV878680">
    <property type="protein sequence ID" value="OJJ76371.1"/>
    <property type="molecule type" value="Genomic_DNA"/>
</dbReference>